<dbReference type="GO" id="GO:0030246">
    <property type="term" value="F:carbohydrate binding"/>
    <property type="evidence" value="ECO:0007669"/>
    <property type="project" value="TreeGrafter"/>
</dbReference>
<dbReference type="Proteomes" id="UP000683246">
    <property type="component" value="Chromosome"/>
</dbReference>
<keyword evidence="5" id="KW-1185">Reference proteome</keyword>
<evidence type="ECO:0000313" key="4">
    <source>
        <dbReference type="EMBL" id="QUI23483.1"/>
    </source>
</evidence>
<comment type="subcellular location">
    <subcellularLocation>
        <location evidence="1">Cell envelope</location>
    </subcellularLocation>
</comment>
<name>A0A8J8MLK0_9FIRM</name>
<sequence>MSKFTKLIAFMMVVMMLIVGCSKPADDKTNKDTGSKTETNNDDAKDKDIVLAGIYKDLSQVWFQGTSSSAKAKAMSMGASDMLLIDAKMDADTYLNALDNIIAQEVDGLIVCVPDQKLSTITVEKCKAAGIPVIADDDGLIDENGVHIAPALELDAYRVGQQQGEWLVNHVKDNALIKDPAKTGYFVLEMTTVSSVLPRSEGALDKWNESNMELPEQNVIRGDYLGSTEEAFTVASAIITANPQIDTWFATAPNDEGAAGIVRALEQAGLDQNAVVAGLGGYLAKDEWKKDYSAFKASGYFSSKVDGEAVAEAMMNHLLHGTEIFGEYKKEGAEFGVYPLGAIMVTKDDYKEVMGADAE</sequence>
<dbReference type="InterPro" id="IPR050555">
    <property type="entry name" value="Bact_Solute-Bind_Prot2"/>
</dbReference>
<proteinExistence type="predicted"/>
<protein>
    <submittedName>
        <fullName evidence="4">Substrate-binding domain-containing protein</fullName>
    </submittedName>
</protein>
<dbReference type="KEGG" id="vpy:HZI73_14855"/>
<dbReference type="PANTHER" id="PTHR30036">
    <property type="entry name" value="D-XYLOSE-BINDING PERIPLASMIC PROTEIN"/>
    <property type="match status" value="1"/>
</dbReference>
<dbReference type="SUPFAM" id="SSF53822">
    <property type="entry name" value="Periplasmic binding protein-like I"/>
    <property type="match status" value="1"/>
</dbReference>
<evidence type="ECO:0000256" key="2">
    <source>
        <dbReference type="SAM" id="SignalP"/>
    </source>
</evidence>
<dbReference type="InterPro" id="IPR028082">
    <property type="entry name" value="Peripla_BP_I"/>
</dbReference>
<keyword evidence="2" id="KW-0732">Signal</keyword>
<reference evidence="4" key="1">
    <citation type="submission" date="2020-07" db="EMBL/GenBank/DDBJ databases">
        <title>Vallitalea pronyensis genome.</title>
        <authorList>
            <person name="Postec A."/>
        </authorList>
    </citation>
    <scope>NUCLEOTIDE SEQUENCE</scope>
    <source>
        <strain evidence="4">FatNI3</strain>
    </source>
</reference>
<evidence type="ECO:0000259" key="3">
    <source>
        <dbReference type="Pfam" id="PF13407"/>
    </source>
</evidence>
<feature type="chain" id="PRO_5038591974" evidence="2">
    <location>
        <begin position="26"/>
        <end position="359"/>
    </location>
</feature>
<feature type="signal peptide" evidence="2">
    <location>
        <begin position="1"/>
        <end position="25"/>
    </location>
</feature>
<dbReference type="GO" id="GO:0030288">
    <property type="term" value="C:outer membrane-bounded periplasmic space"/>
    <property type="evidence" value="ECO:0007669"/>
    <property type="project" value="TreeGrafter"/>
</dbReference>
<organism evidence="4 5">
    <name type="scientific">Vallitalea pronyensis</name>
    <dbReference type="NCBI Taxonomy" id="1348613"/>
    <lineage>
        <taxon>Bacteria</taxon>
        <taxon>Bacillati</taxon>
        <taxon>Bacillota</taxon>
        <taxon>Clostridia</taxon>
        <taxon>Lachnospirales</taxon>
        <taxon>Vallitaleaceae</taxon>
        <taxon>Vallitalea</taxon>
    </lineage>
</organism>
<dbReference type="AlphaFoldDB" id="A0A8J8MLK0"/>
<dbReference type="Gene3D" id="3.40.50.2300">
    <property type="match status" value="2"/>
</dbReference>
<dbReference type="InterPro" id="IPR025997">
    <property type="entry name" value="SBP_2_dom"/>
</dbReference>
<evidence type="ECO:0000256" key="1">
    <source>
        <dbReference type="ARBA" id="ARBA00004196"/>
    </source>
</evidence>
<gene>
    <name evidence="4" type="ORF">HZI73_14855</name>
</gene>
<evidence type="ECO:0000313" key="5">
    <source>
        <dbReference type="Proteomes" id="UP000683246"/>
    </source>
</evidence>
<dbReference type="PROSITE" id="PS51257">
    <property type="entry name" value="PROKAR_LIPOPROTEIN"/>
    <property type="match status" value="1"/>
</dbReference>
<dbReference type="Pfam" id="PF13407">
    <property type="entry name" value="Peripla_BP_4"/>
    <property type="match status" value="1"/>
</dbReference>
<dbReference type="EMBL" id="CP058649">
    <property type="protein sequence ID" value="QUI23483.1"/>
    <property type="molecule type" value="Genomic_DNA"/>
</dbReference>
<accession>A0A8J8MLK0</accession>
<dbReference type="RefSeq" id="WP_212694167.1">
    <property type="nucleotide sequence ID" value="NZ_CP058649.1"/>
</dbReference>
<feature type="domain" description="Periplasmic binding protein" evidence="3">
    <location>
        <begin position="55"/>
        <end position="318"/>
    </location>
</feature>